<protein>
    <submittedName>
        <fullName evidence="1">Uncharacterized protein</fullName>
    </submittedName>
</protein>
<sequence>MCLTVYSRKRASLVCYHLSLGVMQSSESPYMLMMSLSSSDRLKKK</sequence>
<dbReference type="AlphaFoldDB" id="A0A0A8Y8M6"/>
<name>A0A0A8Y8M6_ARUDO</name>
<organism evidence="1">
    <name type="scientific">Arundo donax</name>
    <name type="common">Giant reed</name>
    <name type="synonym">Donax arundinaceus</name>
    <dbReference type="NCBI Taxonomy" id="35708"/>
    <lineage>
        <taxon>Eukaryota</taxon>
        <taxon>Viridiplantae</taxon>
        <taxon>Streptophyta</taxon>
        <taxon>Embryophyta</taxon>
        <taxon>Tracheophyta</taxon>
        <taxon>Spermatophyta</taxon>
        <taxon>Magnoliopsida</taxon>
        <taxon>Liliopsida</taxon>
        <taxon>Poales</taxon>
        <taxon>Poaceae</taxon>
        <taxon>PACMAD clade</taxon>
        <taxon>Arundinoideae</taxon>
        <taxon>Arundineae</taxon>
        <taxon>Arundo</taxon>
    </lineage>
</organism>
<dbReference type="EMBL" id="GBRH01277808">
    <property type="protein sequence ID" value="JAD20087.1"/>
    <property type="molecule type" value="Transcribed_RNA"/>
</dbReference>
<proteinExistence type="predicted"/>
<reference evidence="1" key="1">
    <citation type="submission" date="2014-09" db="EMBL/GenBank/DDBJ databases">
        <authorList>
            <person name="Magalhaes I.L.F."/>
            <person name="Oliveira U."/>
            <person name="Santos F.R."/>
            <person name="Vidigal T.H.D.A."/>
            <person name="Brescovit A.D."/>
            <person name="Santos A.J."/>
        </authorList>
    </citation>
    <scope>NUCLEOTIDE SEQUENCE</scope>
    <source>
        <tissue evidence="1">Shoot tissue taken approximately 20 cm above the soil surface</tissue>
    </source>
</reference>
<accession>A0A0A8Y8M6</accession>
<evidence type="ECO:0000313" key="1">
    <source>
        <dbReference type="EMBL" id="JAD20087.1"/>
    </source>
</evidence>
<reference evidence="1" key="2">
    <citation type="journal article" date="2015" name="Data Brief">
        <title>Shoot transcriptome of the giant reed, Arundo donax.</title>
        <authorList>
            <person name="Barrero R.A."/>
            <person name="Guerrero F.D."/>
            <person name="Moolhuijzen P."/>
            <person name="Goolsby J.A."/>
            <person name="Tidwell J."/>
            <person name="Bellgard S.E."/>
            <person name="Bellgard M.I."/>
        </authorList>
    </citation>
    <scope>NUCLEOTIDE SEQUENCE</scope>
    <source>
        <tissue evidence="1">Shoot tissue taken approximately 20 cm above the soil surface</tissue>
    </source>
</reference>